<sequence>MFYIAAAYKPAADPRAERQFSFIIRAIEALKPRGIQH</sequence>
<comment type="caution">
    <text evidence="1">The sequence shown here is derived from an EMBL/GenBank/DDBJ whole genome shotgun (WGS) entry which is preliminary data.</text>
</comment>
<gene>
    <name evidence="1" type="ORF">L497_2066</name>
</gene>
<evidence type="ECO:0000313" key="1">
    <source>
        <dbReference type="EMBL" id="KAK88322.1"/>
    </source>
</evidence>
<dbReference type="EMBL" id="JFZZ01000121">
    <property type="protein sequence ID" value="KAK88322.1"/>
    <property type="molecule type" value="Genomic_DNA"/>
</dbReference>
<dbReference type="PATRIC" id="fig|1331206.3.peg.2974"/>
<reference evidence="1 2" key="1">
    <citation type="submission" date="2014-03" db="EMBL/GenBank/DDBJ databases">
        <title>Genome sequence of Bordetella holmseii.</title>
        <authorList>
            <person name="Harvill E."/>
            <person name="Goodfield L.L."/>
            <person name="Ivanov Y."/>
            <person name="Meyer J.A."/>
            <person name="Newth C."/>
            <person name="Cassiday P."/>
            <person name="Tondella M.L."/>
            <person name="Liao P."/>
            <person name="Zimmerman J."/>
            <person name="Meert K."/>
            <person name="Wessel D."/>
            <person name="Berger J."/>
            <person name="Dean J.M."/>
            <person name="Holubkov R."/>
            <person name="Burr J."/>
            <person name="Liu T."/>
            <person name="Brinkac L.M."/>
            <person name="Sanka R."/>
            <person name="Kim M."/>
            <person name="Losada L."/>
        </authorList>
    </citation>
    <scope>NUCLEOTIDE SEQUENCE [LARGE SCALE GENOMIC DNA]</scope>
    <source>
        <strain evidence="1 2">CDC-H585-BH</strain>
    </source>
</reference>
<dbReference type="Proteomes" id="UP000026682">
    <property type="component" value="Unassembled WGS sequence"/>
</dbReference>
<name>A0A158M319_9BORD</name>
<accession>A0A158M319</accession>
<protein>
    <submittedName>
        <fullName evidence="1">Uncharacterized protein</fullName>
    </submittedName>
</protein>
<organism evidence="1 2">
    <name type="scientific">Bordetella holmesii CDC-H585-BH</name>
    <dbReference type="NCBI Taxonomy" id="1331206"/>
    <lineage>
        <taxon>Bacteria</taxon>
        <taxon>Pseudomonadati</taxon>
        <taxon>Pseudomonadota</taxon>
        <taxon>Betaproteobacteria</taxon>
        <taxon>Burkholderiales</taxon>
        <taxon>Alcaligenaceae</taxon>
        <taxon>Bordetella</taxon>
    </lineage>
</organism>
<dbReference type="AlphaFoldDB" id="A0A158M319"/>
<evidence type="ECO:0000313" key="2">
    <source>
        <dbReference type="Proteomes" id="UP000026682"/>
    </source>
</evidence>
<proteinExistence type="predicted"/>